<sequence length="140" mass="15084">MPAFQFLVPPTQIITLQPAIHTSMERSRSCLEKSSSSSNATPPSGSASTELRCHSSSYVTPKKASGATWPSPAASSSSSSSGSKAKMWSGSFRSAPAELRRKRRVAGYRVYGVEGKMKVSLKNGVRWIKSKCTKVVDGLW</sequence>
<organism evidence="1 2">
    <name type="scientific">Avena sativa</name>
    <name type="common">Oat</name>
    <dbReference type="NCBI Taxonomy" id="4498"/>
    <lineage>
        <taxon>Eukaryota</taxon>
        <taxon>Viridiplantae</taxon>
        <taxon>Streptophyta</taxon>
        <taxon>Embryophyta</taxon>
        <taxon>Tracheophyta</taxon>
        <taxon>Spermatophyta</taxon>
        <taxon>Magnoliopsida</taxon>
        <taxon>Liliopsida</taxon>
        <taxon>Poales</taxon>
        <taxon>Poaceae</taxon>
        <taxon>BOP clade</taxon>
        <taxon>Pooideae</taxon>
        <taxon>Poodae</taxon>
        <taxon>Poeae</taxon>
        <taxon>Poeae Chloroplast Group 1 (Aveneae type)</taxon>
        <taxon>Aveninae</taxon>
        <taxon>Avena</taxon>
    </lineage>
</organism>
<dbReference type="EnsemblPlants" id="AVESA.00010b.r2.7AG1248660.1">
    <property type="protein sequence ID" value="AVESA.00010b.r2.7AG1248660.1.CDS.1"/>
    <property type="gene ID" value="AVESA.00010b.r2.7AG1248660"/>
</dbReference>
<reference evidence="1" key="2">
    <citation type="submission" date="2025-09" db="UniProtKB">
        <authorList>
            <consortium name="EnsemblPlants"/>
        </authorList>
    </citation>
    <scope>IDENTIFICATION</scope>
</reference>
<name>A0ACD5ZXC9_AVESA</name>
<protein>
    <submittedName>
        <fullName evidence="1">Uncharacterized protein</fullName>
    </submittedName>
</protein>
<accession>A0ACD5ZXC9</accession>
<evidence type="ECO:0000313" key="2">
    <source>
        <dbReference type="Proteomes" id="UP001732700"/>
    </source>
</evidence>
<proteinExistence type="predicted"/>
<keyword evidence="2" id="KW-1185">Reference proteome</keyword>
<dbReference type="Proteomes" id="UP001732700">
    <property type="component" value="Chromosome 7A"/>
</dbReference>
<evidence type="ECO:0000313" key="1">
    <source>
        <dbReference type="EnsemblPlants" id="AVESA.00010b.r2.7AG1248660.1.CDS.1"/>
    </source>
</evidence>
<reference evidence="1" key="1">
    <citation type="submission" date="2021-05" db="EMBL/GenBank/DDBJ databases">
        <authorList>
            <person name="Scholz U."/>
            <person name="Mascher M."/>
            <person name="Fiebig A."/>
        </authorList>
    </citation>
    <scope>NUCLEOTIDE SEQUENCE [LARGE SCALE GENOMIC DNA]</scope>
</reference>